<dbReference type="PANTHER" id="PTHR24183:SF1">
    <property type="entry name" value="FIBRONECTIN TYPE 3 AND ANKYRIN REPEAT DOMAINS PROTEIN 1"/>
    <property type="match status" value="1"/>
</dbReference>
<dbReference type="AlphaFoldDB" id="A0A345ZBU5"/>
<evidence type="ECO:0000256" key="1">
    <source>
        <dbReference type="PROSITE-ProRule" id="PRU00023"/>
    </source>
</evidence>
<feature type="repeat" description="ANK" evidence="1">
    <location>
        <begin position="182"/>
        <end position="214"/>
    </location>
</feature>
<sequence length="248" mass="27636">MIIVRYRESDKMMTKSVCIKNYKRDSMKNLMTVCALLLYSGTNFQAAESLHKACMQAVLKGDIDMIDQYIQEQEIDINIQDELGLTAFMRAAAHGQLEAMQFLIKLGAHINLQDHAGNTAILHAVYKRQLQAVQFLIGEHADLTLQNSFGSTALMVAVENNNQPIMSILAQEDSNVNAQDNCGFTALMVAANLNLHEAVALLLKHGADALLQDNGGWTAFRLAQFQGNTEIAELLKEAQSKHWYNFFS</sequence>
<dbReference type="KEGG" id="cdes:C0J27_03365"/>
<gene>
    <name evidence="2" type="ORF">C0J27_03365</name>
</gene>
<dbReference type="PANTHER" id="PTHR24183">
    <property type="entry name" value="FIBRONECTIN TYPE 3 AND ANKYRIN REPEAT DOMAINS PROTEIN 1"/>
    <property type="match status" value="1"/>
</dbReference>
<feature type="repeat" description="ANK" evidence="1">
    <location>
        <begin position="149"/>
        <end position="181"/>
    </location>
</feature>
<accession>A0A345ZBU5</accession>
<organism evidence="2 3">
    <name type="scientific">Candidatus Chromulinivorax destructor</name>
    <dbReference type="NCBI Taxonomy" id="2066483"/>
    <lineage>
        <taxon>Bacteria</taxon>
        <taxon>Candidatus Babelota</taxon>
        <taxon>Candidatus Babeliae</taxon>
        <taxon>Candidatus Babeliales</taxon>
        <taxon>Candidatus Chromulinivoraceae</taxon>
        <taxon>Candidatus Chromulinivorax</taxon>
    </lineage>
</organism>
<dbReference type="Gene3D" id="1.25.40.20">
    <property type="entry name" value="Ankyrin repeat-containing domain"/>
    <property type="match status" value="2"/>
</dbReference>
<evidence type="ECO:0000313" key="2">
    <source>
        <dbReference type="EMBL" id="AXK60762.1"/>
    </source>
</evidence>
<proteinExistence type="predicted"/>
<dbReference type="InterPro" id="IPR002110">
    <property type="entry name" value="Ankyrin_rpt"/>
</dbReference>
<name>A0A345ZBU5_9BACT</name>
<reference evidence="2 3" key="1">
    <citation type="submission" date="2017-12" db="EMBL/GenBank/DDBJ databases">
        <title>Chromulinavorax destructans is a abundant pathogen of dominant heterotrophic picoflagllates.</title>
        <authorList>
            <person name="Deeg C.M."/>
            <person name="Zimmer M."/>
            <person name="Suttle C.A."/>
        </authorList>
    </citation>
    <scope>NUCLEOTIDE SEQUENCE [LARGE SCALE GENOMIC DNA]</scope>
    <source>
        <strain evidence="2 3">SeV1</strain>
    </source>
</reference>
<dbReference type="Proteomes" id="UP000254834">
    <property type="component" value="Chromosome"/>
</dbReference>
<dbReference type="SUPFAM" id="SSF48403">
    <property type="entry name" value="Ankyrin repeat"/>
    <property type="match status" value="1"/>
</dbReference>
<dbReference type="InterPro" id="IPR036770">
    <property type="entry name" value="Ankyrin_rpt-contain_sf"/>
</dbReference>
<feature type="repeat" description="ANK" evidence="1">
    <location>
        <begin position="83"/>
        <end position="115"/>
    </location>
</feature>
<evidence type="ECO:0000313" key="3">
    <source>
        <dbReference type="Proteomes" id="UP000254834"/>
    </source>
</evidence>
<dbReference type="Pfam" id="PF12796">
    <property type="entry name" value="Ank_2"/>
    <property type="match status" value="2"/>
</dbReference>
<dbReference type="PROSITE" id="PS50088">
    <property type="entry name" value="ANK_REPEAT"/>
    <property type="match status" value="3"/>
</dbReference>
<keyword evidence="1" id="KW-0040">ANK repeat</keyword>
<dbReference type="SMART" id="SM00248">
    <property type="entry name" value="ANK"/>
    <property type="match status" value="4"/>
</dbReference>
<dbReference type="OrthoDB" id="5657095at2"/>
<protein>
    <submittedName>
        <fullName evidence="2">Uncharacterized protein</fullName>
    </submittedName>
</protein>
<dbReference type="PROSITE" id="PS50297">
    <property type="entry name" value="ANK_REP_REGION"/>
    <property type="match status" value="3"/>
</dbReference>
<dbReference type="EMBL" id="CP025544">
    <property type="protein sequence ID" value="AXK60762.1"/>
    <property type="molecule type" value="Genomic_DNA"/>
</dbReference>
<keyword evidence="3" id="KW-1185">Reference proteome</keyword>